<accession>A0A6G0Z983</accession>
<comment type="caution">
    <text evidence="2">The sequence shown here is derived from an EMBL/GenBank/DDBJ whole genome shotgun (WGS) entry which is preliminary data.</text>
</comment>
<keyword evidence="3" id="KW-1185">Reference proteome</keyword>
<protein>
    <submittedName>
        <fullName evidence="2">Uncharacterized protein</fullName>
    </submittedName>
</protein>
<reference evidence="2 3" key="1">
    <citation type="submission" date="2019-08" db="EMBL/GenBank/DDBJ databases">
        <title>Whole genome of Aphis craccivora.</title>
        <authorList>
            <person name="Voronova N.V."/>
            <person name="Shulinski R.S."/>
            <person name="Bandarenka Y.V."/>
            <person name="Zhorov D.G."/>
            <person name="Warner D."/>
        </authorList>
    </citation>
    <scope>NUCLEOTIDE SEQUENCE [LARGE SCALE GENOMIC DNA]</scope>
    <source>
        <strain evidence="2">180601</strain>
        <tissue evidence="2">Whole Body</tissue>
    </source>
</reference>
<sequence>MTVPSLVVRSWSSGTLDGSNSGNSSSANDFECVCLDRLLYMWSEDNPADCASHSLKPPELRYHDL</sequence>
<feature type="compositionally biased region" description="Low complexity" evidence="1">
    <location>
        <begin position="12"/>
        <end position="28"/>
    </location>
</feature>
<evidence type="ECO:0000313" key="2">
    <source>
        <dbReference type="EMBL" id="KAF0767211.1"/>
    </source>
</evidence>
<dbReference type="EMBL" id="VUJU01001022">
    <property type="protein sequence ID" value="KAF0767211.1"/>
    <property type="molecule type" value="Genomic_DNA"/>
</dbReference>
<organism evidence="2 3">
    <name type="scientific">Aphis craccivora</name>
    <name type="common">Cowpea aphid</name>
    <dbReference type="NCBI Taxonomy" id="307492"/>
    <lineage>
        <taxon>Eukaryota</taxon>
        <taxon>Metazoa</taxon>
        <taxon>Ecdysozoa</taxon>
        <taxon>Arthropoda</taxon>
        <taxon>Hexapoda</taxon>
        <taxon>Insecta</taxon>
        <taxon>Pterygota</taxon>
        <taxon>Neoptera</taxon>
        <taxon>Paraneoptera</taxon>
        <taxon>Hemiptera</taxon>
        <taxon>Sternorrhyncha</taxon>
        <taxon>Aphidomorpha</taxon>
        <taxon>Aphidoidea</taxon>
        <taxon>Aphididae</taxon>
        <taxon>Aphidini</taxon>
        <taxon>Aphis</taxon>
        <taxon>Aphis</taxon>
    </lineage>
</organism>
<gene>
    <name evidence="2" type="ORF">FWK35_00011444</name>
</gene>
<proteinExistence type="predicted"/>
<dbReference type="Proteomes" id="UP000478052">
    <property type="component" value="Unassembled WGS sequence"/>
</dbReference>
<evidence type="ECO:0000313" key="3">
    <source>
        <dbReference type="Proteomes" id="UP000478052"/>
    </source>
</evidence>
<name>A0A6G0Z983_APHCR</name>
<dbReference type="AlphaFoldDB" id="A0A6G0Z983"/>
<evidence type="ECO:0000256" key="1">
    <source>
        <dbReference type="SAM" id="MobiDB-lite"/>
    </source>
</evidence>
<feature type="region of interest" description="Disordered" evidence="1">
    <location>
        <begin position="1"/>
        <end position="28"/>
    </location>
</feature>